<dbReference type="PANTHER" id="PTHR14226">
    <property type="entry name" value="NEUROPATHY TARGET ESTERASE/SWISS CHEESE D.MELANOGASTER"/>
    <property type="match status" value="1"/>
</dbReference>
<name>A0A845QRT9_9CLOT</name>
<evidence type="ECO:0000313" key="6">
    <source>
        <dbReference type="EMBL" id="NBI05517.1"/>
    </source>
</evidence>
<keyword evidence="2 4" id="KW-0442">Lipid degradation</keyword>
<dbReference type="PANTHER" id="PTHR14226:SF57">
    <property type="entry name" value="BLR7027 PROTEIN"/>
    <property type="match status" value="1"/>
</dbReference>
<dbReference type="PROSITE" id="PS51635">
    <property type="entry name" value="PNPLA"/>
    <property type="match status" value="1"/>
</dbReference>
<dbReference type="InterPro" id="IPR002641">
    <property type="entry name" value="PNPLA_dom"/>
</dbReference>
<dbReference type="AlphaFoldDB" id="A0A845QRT9"/>
<evidence type="ECO:0000256" key="4">
    <source>
        <dbReference type="PROSITE-ProRule" id="PRU01161"/>
    </source>
</evidence>
<feature type="active site" description="Proton acceptor" evidence="4">
    <location>
        <position position="195"/>
    </location>
</feature>
<organism evidence="6 7">
    <name type="scientific">Senegalia massiliensis</name>
    <dbReference type="NCBI Taxonomy" id="1720316"/>
    <lineage>
        <taxon>Bacteria</taxon>
        <taxon>Bacillati</taxon>
        <taxon>Bacillota</taxon>
        <taxon>Clostridia</taxon>
        <taxon>Eubacteriales</taxon>
        <taxon>Clostridiaceae</taxon>
        <taxon>Senegalia</taxon>
    </lineage>
</organism>
<gene>
    <name evidence="6" type="ORF">D3Z33_01460</name>
</gene>
<feature type="short sequence motif" description="GXGXXG" evidence="4">
    <location>
        <begin position="27"/>
        <end position="32"/>
    </location>
</feature>
<dbReference type="GO" id="GO:0016042">
    <property type="term" value="P:lipid catabolic process"/>
    <property type="evidence" value="ECO:0007669"/>
    <property type="project" value="UniProtKB-UniRule"/>
</dbReference>
<dbReference type="GO" id="GO:0016787">
    <property type="term" value="F:hydrolase activity"/>
    <property type="evidence" value="ECO:0007669"/>
    <property type="project" value="UniProtKB-UniRule"/>
</dbReference>
<dbReference type="EMBL" id="QXXA01000003">
    <property type="protein sequence ID" value="NBI05517.1"/>
    <property type="molecule type" value="Genomic_DNA"/>
</dbReference>
<dbReference type="Gene3D" id="3.40.1090.10">
    <property type="entry name" value="Cytosolic phospholipase A2 catalytic domain"/>
    <property type="match status" value="1"/>
</dbReference>
<keyword evidence="3 4" id="KW-0443">Lipid metabolism</keyword>
<keyword evidence="1 4" id="KW-0378">Hydrolase</keyword>
<feature type="active site" description="Nucleophile" evidence="4">
    <location>
        <position position="56"/>
    </location>
</feature>
<dbReference type="InterPro" id="IPR016035">
    <property type="entry name" value="Acyl_Trfase/lysoPLipase"/>
</dbReference>
<evidence type="ECO:0000256" key="2">
    <source>
        <dbReference type="ARBA" id="ARBA00022963"/>
    </source>
</evidence>
<evidence type="ECO:0000256" key="1">
    <source>
        <dbReference type="ARBA" id="ARBA00022801"/>
    </source>
</evidence>
<protein>
    <recommendedName>
        <fullName evidence="5">PNPLA domain-containing protein</fullName>
    </recommendedName>
</protein>
<feature type="short sequence motif" description="DGA/G" evidence="4">
    <location>
        <begin position="195"/>
        <end position="197"/>
    </location>
</feature>
<dbReference type="InterPro" id="IPR050301">
    <property type="entry name" value="NTE"/>
</dbReference>
<evidence type="ECO:0000313" key="7">
    <source>
        <dbReference type="Proteomes" id="UP000467132"/>
    </source>
</evidence>
<sequence length="276" mass="31955">MIIYDKFMIVNIFNVEAYIMNGVYLQGGGAKGAFQAGVIYGLKERGIKFNIISGTSIGSINGYYIYTDNIEKLKQTWLSIDKKEIDDQVIKDKVIENKVFIEKLSKLKGRNEDVKDFYVNYINIKNGVPNHVVKNISNITKKEALDTIKYSSLLPYIGPINTQLNEAIKNFNSSIIFEQFKEELKKGSYDGYNLDGGILNNNFLECFIKNKVDRIFIIQFKKGYQIPEYLFEYYDKEDIMVIEPTIEFEPGDTLRFEEKFCESHFNEGYNIAKNIE</sequence>
<proteinExistence type="predicted"/>
<keyword evidence="7" id="KW-1185">Reference proteome</keyword>
<reference evidence="6 7" key="1">
    <citation type="submission" date="2018-08" db="EMBL/GenBank/DDBJ databases">
        <title>Murine metabolic-syndrome-specific gut microbial biobank.</title>
        <authorList>
            <person name="Liu C."/>
        </authorList>
    </citation>
    <scope>NUCLEOTIDE SEQUENCE [LARGE SCALE GENOMIC DNA]</scope>
    <source>
        <strain evidence="6 7">583</strain>
    </source>
</reference>
<feature type="domain" description="PNPLA" evidence="5">
    <location>
        <begin position="23"/>
        <end position="208"/>
    </location>
</feature>
<comment type="caution">
    <text evidence="6">The sequence shown here is derived from an EMBL/GenBank/DDBJ whole genome shotgun (WGS) entry which is preliminary data.</text>
</comment>
<dbReference type="Proteomes" id="UP000467132">
    <property type="component" value="Unassembled WGS sequence"/>
</dbReference>
<dbReference type="Pfam" id="PF01734">
    <property type="entry name" value="Patatin"/>
    <property type="match status" value="1"/>
</dbReference>
<dbReference type="SUPFAM" id="SSF52151">
    <property type="entry name" value="FabD/lysophospholipase-like"/>
    <property type="match status" value="1"/>
</dbReference>
<feature type="short sequence motif" description="GXSXG" evidence="4">
    <location>
        <begin position="54"/>
        <end position="58"/>
    </location>
</feature>
<evidence type="ECO:0000256" key="3">
    <source>
        <dbReference type="ARBA" id="ARBA00023098"/>
    </source>
</evidence>
<evidence type="ECO:0000259" key="5">
    <source>
        <dbReference type="PROSITE" id="PS51635"/>
    </source>
</evidence>
<accession>A0A845QRT9</accession>